<dbReference type="EMBL" id="WQKZ01000003">
    <property type="protein sequence ID" value="MVN77806.1"/>
    <property type="molecule type" value="Genomic_DNA"/>
</dbReference>
<accession>A0A7K1THM3</accession>
<name>A0A7K1THM3_9BACT</name>
<dbReference type="PANTHER" id="PTHR43130:SF3">
    <property type="entry name" value="HTH-TYPE TRANSCRIPTIONAL REGULATOR RV1931C"/>
    <property type="match status" value="1"/>
</dbReference>
<evidence type="ECO:0000259" key="2">
    <source>
        <dbReference type="Pfam" id="PF01965"/>
    </source>
</evidence>
<sequence>MALAQLSTASSPATAATPAQPKNVAILVFTGMEVLDFAGPSEVFTVTPGFQVYTVAATLEPVLSQGFVSITPRYTLATCPPPDIVVLPGGNLGSLLTQEGVVRWVQACAARSEVLLSVCTGAGLLGKAGLLDGKQATTYHSYIDALQQATPSARILRGTRFVDNGQVVTTAGISAGIDGALHVVARLQGEAAAQQTAQAMEYDHWQPNQGLVVQTTSLPQHPVGKSGPSRKAGSRKNSQ</sequence>
<comment type="caution">
    <text evidence="3">The sequence shown here is derived from an EMBL/GenBank/DDBJ whole genome shotgun (WGS) entry which is preliminary data.</text>
</comment>
<dbReference type="Proteomes" id="UP000441336">
    <property type="component" value="Unassembled WGS sequence"/>
</dbReference>
<dbReference type="GO" id="GO:0006355">
    <property type="term" value="P:regulation of DNA-templated transcription"/>
    <property type="evidence" value="ECO:0007669"/>
    <property type="project" value="TreeGrafter"/>
</dbReference>
<feature type="domain" description="DJ-1/PfpI" evidence="2">
    <location>
        <begin position="22"/>
        <end position="184"/>
    </location>
</feature>
<dbReference type="PANTHER" id="PTHR43130">
    <property type="entry name" value="ARAC-FAMILY TRANSCRIPTIONAL REGULATOR"/>
    <property type="match status" value="1"/>
</dbReference>
<organism evidence="3 4">
    <name type="scientific">Hymenobacter ginkgonis</name>
    <dbReference type="NCBI Taxonomy" id="2682976"/>
    <lineage>
        <taxon>Bacteria</taxon>
        <taxon>Pseudomonadati</taxon>
        <taxon>Bacteroidota</taxon>
        <taxon>Cytophagia</taxon>
        <taxon>Cytophagales</taxon>
        <taxon>Hymenobacteraceae</taxon>
        <taxon>Hymenobacter</taxon>
    </lineage>
</organism>
<feature type="region of interest" description="Disordered" evidence="1">
    <location>
        <begin position="215"/>
        <end position="239"/>
    </location>
</feature>
<dbReference type="InterPro" id="IPR002818">
    <property type="entry name" value="DJ-1/PfpI"/>
</dbReference>
<dbReference type="AlphaFoldDB" id="A0A7K1THM3"/>
<proteinExistence type="predicted"/>
<keyword evidence="4" id="KW-1185">Reference proteome</keyword>
<evidence type="ECO:0000313" key="4">
    <source>
        <dbReference type="Proteomes" id="UP000441336"/>
    </source>
</evidence>
<evidence type="ECO:0000256" key="1">
    <source>
        <dbReference type="SAM" id="MobiDB-lite"/>
    </source>
</evidence>
<dbReference type="Pfam" id="PF01965">
    <property type="entry name" value="DJ-1_PfpI"/>
    <property type="match status" value="1"/>
</dbReference>
<evidence type="ECO:0000313" key="3">
    <source>
        <dbReference type="EMBL" id="MVN77806.1"/>
    </source>
</evidence>
<dbReference type="CDD" id="cd03139">
    <property type="entry name" value="GATase1_PfpI_2"/>
    <property type="match status" value="1"/>
</dbReference>
<dbReference type="InterPro" id="IPR029062">
    <property type="entry name" value="Class_I_gatase-like"/>
</dbReference>
<dbReference type="InterPro" id="IPR052158">
    <property type="entry name" value="INH-QAR"/>
</dbReference>
<protein>
    <submittedName>
        <fullName evidence="3">DJ-1/PfpI family protein</fullName>
    </submittedName>
</protein>
<dbReference type="Gene3D" id="3.40.50.880">
    <property type="match status" value="1"/>
</dbReference>
<dbReference type="SUPFAM" id="SSF52317">
    <property type="entry name" value="Class I glutamine amidotransferase-like"/>
    <property type="match status" value="1"/>
</dbReference>
<reference evidence="3 4" key="1">
    <citation type="submission" date="2019-12" db="EMBL/GenBank/DDBJ databases">
        <title>Hymenobacter sp. HMF4947 Genome sequencing and assembly.</title>
        <authorList>
            <person name="Kang H."/>
            <person name="Cha I."/>
            <person name="Kim H."/>
            <person name="Joh K."/>
        </authorList>
    </citation>
    <scope>NUCLEOTIDE SEQUENCE [LARGE SCALE GENOMIC DNA]</scope>
    <source>
        <strain evidence="3 4">HMF4947</strain>
    </source>
</reference>
<gene>
    <name evidence="3" type="ORF">GO988_15855</name>
</gene>